<feature type="transmembrane region" description="Helical" evidence="1">
    <location>
        <begin position="95"/>
        <end position="112"/>
    </location>
</feature>
<gene>
    <name evidence="2" type="ORF">WKW82_31775</name>
</gene>
<keyword evidence="1" id="KW-1133">Transmembrane helix</keyword>
<feature type="transmembrane region" description="Helical" evidence="1">
    <location>
        <begin position="58"/>
        <end position="83"/>
    </location>
</feature>
<evidence type="ECO:0000313" key="2">
    <source>
        <dbReference type="EMBL" id="MEJ8851253.1"/>
    </source>
</evidence>
<evidence type="ECO:0000313" key="3">
    <source>
        <dbReference type="Proteomes" id="UP001385892"/>
    </source>
</evidence>
<evidence type="ECO:0000256" key="1">
    <source>
        <dbReference type="SAM" id="Phobius"/>
    </source>
</evidence>
<keyword evidence="1" id="KW-0812">Transmembrane</keyword>
<evidence type="ECO:0008006" key="4">
    <source>
        <dbReference type="Google" id="ProtNLM"/>
    </source>
</evidence>
<dbReference type="Proteomes" id="UP001385892">
    <property type="component" value="Unassembled WGS sequence"/>
</dbReference>
<keyword evidence="3" id="KW-1185">Reference proteome</keyword>
<protein>
    <recommendedName>
        <fullName evidence="4">DoxX family protein</fullName>
    </recommendedName>
</protein>
<accession>A0ABU8WUM1</accession>
<organism evidence="2 3">
    <name type="scientific">Variovorax rhizosphaerae</name>
    <dbReference type="NCBI Taxonomy" id="1836200"/>
    <lineage>
        <taxon>Bacteria</taxon>
        <taxon>Pseudomonadati</taxon>
        <taxon>Pseudomonadota</taxon>
        <taxon>Betaproteobacteria</taxon>
        <taxon>Burkholderiales</taxon>
        <taxon>Comamonadaceae</taxon>
        <taxon>Variovorax</taxon>
    </lineage>
</organism>
<proteinExistence type="predicted"/>
<feature type="transmembrane region" description="Helical" evidence="1">
    <location>
        <begin position="118"/>
        <end position="141"/>
    </location>
</feature>
<dbReference type="RefSeq" id="WP_340346815.1">
    <property type="nucleotide sequence ID" value="NZ_JBBKZT010000021.1"/>
</dbReference>
<keyword evidence="1" id="KW-0472">Membrane</keyword>
<comment type="caution">
    <text evidence="2">The sequence shown here is derived from an EMBL/GenBank/DDBJ whole genome shotgun (WGS) entry which is preliminary data.</text>
</comment>
<reference evidence="2 3" key="1">
    <citation type="submission" date="2024-03" db="EMBL/GenBank/DDBJ databases">
        <title>Novel species of the genus Variovorax.</title>
        <authorList>
            <person name="Liu Q."/>
            <person name="Xin Y.-H."/>
        </authorList>
    </citation>
    <scope>NUCLEOTIDE SEQUENCE [LARGE SCALE GENOMIC DNA]</scope>
    <source>
        <strain evidence="2 3">KACC 18900</strain>
    </source>
</reference>
<dbReference type="EMBL" id="JBBKZT010000021">
    <property type="protein sequence ID" value="MEJ8851253.1"/>
    <property type="molecule type" value="Genomic_DNA"/>
</dbReference>
<sequence>MADWLPRFADVKSVEDLSKLLAYPMVISAHVLQTGLTISQPELYLDFSIPSGATGTALLLWTLCIFVIKAFYASFCAIAAHFCIAGIEHFIRFPMHSFVAALLMALALSGVLGKDSSAVSALGLVPAWYYAAFVFGFYLLAWHKENPP</sequence>
<name>A0ABU8WUM1_9BURK</name>